<name>A0A4Y1ZYX9_ARAVE</name>
<proteinExistence type="predicted"/>
<keyword evidence="1" id="KW-0812">Transmembrane</keyword>
<evidence type="ECO:0000313" key="3">
    <source>
        <dbReference type="Proteomes" id="UP000499080"/>
    </source>
</evidence>
<evidence type="ECO:0000256" key="1">
    <source>
        <dbReference type="SAM" id="Phobius"/>
    </source>
</evidence>
<feature type="transmembrane region" description="Helical" evidence="1">
    <location>
        <begin position="131"/>
        <end position="153"/>
    </location>
</feature>
<gene>
    <name evidence="2" type="ORF">AVEN_127872_1</name>
</gene>
<dbReference type="AlphaFoldDB" id="A0A4Y1ZYX9"/>
<keyword evidence="3" id="KW-1185">Reference proteome</keyword>
<organism evidence="2 3">
    <name type="scientific">Araneus ventricosus</name>
    <name type="common">Orbweaver spider</name>
    <name type="synonym">Epeira ventricosa</name>
    <dbReference type="NCBI Taxonomy" id="182803"/>
    <lineage>
        <taxon>Eukaryota</taxon>
        <taxon>Metazoa</taxon>
        <taxon>Ecdysozoa</taxon>
        <taxon>Arthropoda</taxon>
        <taxon>Chelicerata</taxon>
        <taxon>Arachnida</taxon>
        <taxon>Araneae</taxon>
        <taxon>Araneomorphae</taxon>
        <taxon>Entelegynae</taxon>
        <taxon>Araneoidea</taxon>
        <taxon>Araneidae</taxon>
        <taxon>Araneus</taxon>
    </lineage>
</organism>
<keyword evidence="1" id="KW-0472">Membrane</keyword>
<evidence type="ECO:0000313" key="2">
    <source>
        <dbReference type="EMBL" id="GBL72610.1"/>
    </source>
</evidence>
<accession>A0A4Y1ZYX9</accession>
<dbReference type="Proteomes" id="UP000499080">
    <property type="component" value="Unassembled WGS sequence"/>
</dbReference>
<comment type="caution">
    <text evidence="2">The sequence shown here is derived from an EMBL/GenBank/DDBJ whole genome shotgun (WGS) entry which is preliminary data.</text>
</comment>
<keyword evidence="1" id="KW-1133">Transmembrane helix</keyword>
<dbReference type="EMBL" id="BGPR01000002">
    <property type="protein sequence ID" value="GBL72610.1"/>
    <property type="molecule type" value="Genomic_DNA"/>
</dbReference>
<sequence>MGFYRMRTSMEMVENEDKVKRYLSWTFESSIRKMRTNHLQSPPRKRASMSVHSQNSILRWSDRPLSDLQHLHLVWVILVCLQNAHGTALTDSHLRRQTSGPFPMSSTRLDVSSSVAVFGLPDMLASATEPALLNLMTSFATVSCVICLLCVALKVCAT</sequence>
<reference evidence="2 3" key="1">
    <citation type="journal article" date="2019" name="Sci. Rep.">
        <title>Orb-weaving spider Araneus ventricosus genome elucidates the spidroin gene catalogue.</title>
        <authorList>
            <person name="Kono N."/>
            <person name="Nakamura H."/>
            <person name="Ohtoshi R."/>
            <person name="Moran D.A.P."/>
            <person name="Shinohara A."/>
            <person name="Yoshida Y."/>
            <person name="Fujiwara M."/>
            <person name="Mori M."/>
            <person name="Tomita M."/>
            <person name="Arakawa K."/>
        </authorList>
    </citation>
    <scope>NUCLEOTIDE SEQUENCE [LARGE SCALE GENOMIC DNA]</scope>
</reference>
<protein>
    <submittedName>
        <fullName evidence="2">Uncharacterized protein</fullName>
    </submittedName>
</protein>